<accession>A0A3N7HUC6</accession>
<proteinExistence type="predicted"/>
<name>A0A3N7HUC6_9BURK</name>
<organism evidence="1 2">
    <name type="scientific">Piscinibacter terrae</name>
    <dbReference type="NCBI Taxonomy" id="2496871"/>
    <lineage>
        <taxon>Bacteria</taxon>
        <taxon>Pseudomonadati</taxon>
        <taxon>Pseudomonadota</taxon>
        <taxon>Betaproteobacteria</taxon>
        <taxon>Burkholderiales</taxon>
        <taxon>Sphaerotilaceae</taxon>
        <taxon>Piscinibacter</taxon>
    </lineage>
</organism>
<reference evidence="1 2" key="2">
    <citation type="submission" date="2018-12" db="EMBL/GenBank/DDBJ databases">
        <title>Rhizobacter gummiphilus sp. nov., a rubber-degrading bacterium isolated from the soil of a botanical garden in Japan.</title>
        <authorList>
            <person name="Shunsuke S.S."/>
        </authorList>
    </citation>
    <scope>NUCLEOTIDE SEQUENCE [LARGE SCALE GENOMIC DNA]</scope>
    <source>
        <strain evidence="1 2">S-16</strain>
    </source>
</reference>
<keyword evidence="2" id="KW-1185">Reference proteome</keyword>
<sequence>MSGNGLTITELSKVGVNIDIKIDISGSLEKTVDAIGGAIAAFFCSMVGSEKACKLADEYIKTHPGTPEGTPAPGGSGGAGTINRFELIVPNDWLIVASNVNHVHG</sequence>
<dbReference type="EMBL" id="QUSW01000002">
    <property type="protein sequence ID" value="RQP25413.1"/>
    <property type="molecule type" value="Genomic_DNA"/>
</dbReference>
<reference evidence="1 2" key="1">
    <citation type="submission" date="2018-08" db="EMBL/GenBank/DDBJ databases">
        <authorList>
            <person name="Khan S.A."/>
            <person name="Jeon C.O."/>
            <person name="Chun B.H."/>
            <person name="Jeong S.E."/>
        </authorList>
    </citation>
    <scope>NUCLEOTIDE SEQUENCE [LARGE SCALE GENOMIC DNA]</scope>
    <source>
        <strain evidence="1 2">S-16</strain>
    </source>
</reference>
<evidence type="ECO:0000313" key="1">
    <source>
        <dbReference type="EMBL" id="RQP25413.1"/>
    </source>
</evidence>
<protein>
    <submittedName>
        <fullName evidence="1">Uncharacterized protein</fullName>
    </submittedName>
</protein>
<evidence type="ECO:0000313" key="2">
    <source>
        <dbReference type="Proteomes" id="UP000267464"/>
    </source>
</evidence>
<gene>
    <name evidence="1" type="ORF">DZC73_11370</name>
</gene>
<dbReference type="AlphaFoldDB" id="A0A3N7HUC6"/>
<comment type="caution">
    <text evidence="1">The sequence shown here is derived from an EMBL/GenBank/DDBJ whole genome shotgun (WGS) entry which is preliminary data.</text>
</comment>
<dbReference type="Proteomes" id="UP000267464">
    <property type="component" value="Unassembled WGS sequence"/>
</dbReference>